<feature type="domain" description="FHA" evidence="2">
    <location>
        <begin position="27"/>
        <end position="77"/>
    </location>
</feature>
<dbReference type="PROSITE" id="PS50006">
    <property type="entry name" value="FHA_DOMAIN"/>
    <property type="match status" value="1"/>
</dbReference>
<name>A0ABV3PN27_9HYPH</name>
<dbReference type="SUPFAM" id="SSF49879">
    <property type="entry name" value="SMAD/FHA domain"/>
    <property type="match status" value="1"/>
</dbReference>
<feature type="compositionally biased region" description="Low complexity" evidence="1">
    <location>
        <begin position="206"/>
        <end position="217"/>
    </location>
</feature>
<feature type="region of interest" description="Disordered" evidence="1">
    <location>
        <begin position="106"/>
        <end position="217"/>
    </location>
</feature>
<sequence length="442" mass="47907">MLTLRIENFDRLPDGGPLEFAIDKRGFDFGRDQHLDWTLPDRNRVISGKHCEVRFYDGAYWLTDTSTNGTFLNGSSKRLQSPYRLADGDRLAVGDYVLAVSIKLPQAPVQPAPPPPSSSPGPSLASADIWDSPHEAPPPIDASQLLPPLSEADRGPDFLHQAAYVPPPLEEPEPIRKPRPSLPMPAIPTPAPAAALWESEDPGPVEPAKAEPAAEEVAPVVVKPRDAVEAPKPVAERNVPAPSSGDVGAAEFIRRFAAGAGIPENIFGGVDAGDLAEDAGRLLNVACLHVMALLRARAEAKALSRAGNRTMISAEDNNPLKFMPTPEEALRVMLGPRTRGYLDGRAALENAFGDLKMHQVAFLASMQAALTELFDELSPEAIKTAADAKKSLFSGKGNYWELYAERWAARVGRREHGMLGAFLELYAEQYDKLSASNRNRHS</sequence>
<dbReference type="SMART" id="SM00240">
    <property type="entry name" value="FHA"/>
    <property type="match status" value="1"/>
</dbReference>
<gene>
    <name evidence="3" type="primary">tagH</name>
    <name evidence="3" type="ORF">ABXS05_15955</name>
</gene>
<dbReference type="Pfam" id="PF20232">
    <property type="entry name" value="T6SS_FHA_C"/>
    <property type="match status" value="1"/>
</dbReference>
<dbReference type="NCBIfam" id="TIGR03354">
    <property type="entry name" value="VI_FHA"/>
    <property type="match status" value="1"/>
</dbReference>
<keyword evidence="4" id="KW-1185">Reference proteome</keyword>
<dbReference type="Gene3D" id="2.60.200.20">
    <property type="match status" value="1"/>
</dbReference>
<dbReference type="InterPro" id="IPR000253">
    <property type="entry name" value="FHA_dom"/>
</dbReference>
<dbReference type="InterPro" id="IPR046883">
    <property type="entry name" value="T6SS_FHA_C"/>
</dbReference>
<dbReference type="InterPro" id="IPR017735">
    <property type="entry name" value="T6SS_FHA"/>
</dbReference>
<organism evidence="3 4">
    <name type="scientific">Labrys neptuniae</name>
    <dbReference type="NCBI Taxonomy" id="376174"/>
    <lineage>
        <taxon>Bacteria</taxon>
        <taxon>Pseudomonadati</taxon>
        <taxon>Pseudomonadota</taxon>
        <taxon>Alphaproteobacteria</taxon>
        <taxon>Hyphomicrobiales</taxon>
        <taxon>Xanthobacteraceae</taxon>
        <taxon>Labrys</taxon>
    </lineage>
</organism>
<protein>
    <submittedName>
        <fullName evidence="3">Type VI secretion system-associated FHA domain protein TagH</fullName>
    </submittedName>
</protein>
<accession>A0ABV3PN27</accession>
<reference evidence="3 4" key="1">
    <citation type="submission" date="2024-07" db="EMBL/GenBank/DDBJ databases">
        <title>Description of Labrys sedimenti sp. nov., isolated from a diclofenac-degrading enrichment culture.</title>
        <authorList>
            <person name="Tancsics A."/>
            <person name="Csepanyi A."/>
        </authorList>
    </citation>
    <scope>NUCLEOTIDE SEQUENCE [LARGE SCALE GENOMIC DNA]</scope>
    <source>
        <strain evidence="3 4">LMG 23578</strain>
    </source>
</reference>
<feature type="compositionally biased region" description="Pro residues" evidence="1">
    <location>
        <begin position="180"/>
        <end position="191"/>
    </location>
</feature>
<feature type="compositionally biased region" description="Pro residues" evidence="1">
    <location>
        <begin position="108"/>
        <end position="119"/>
    </location>
</feature>
<dbReference type="RefSeq" id="WP_367624586.1">
    <property type="nucleotide sequence ID" value="NZ_JBFNQD010000004.1"/>
</dbReference>
<dbReference type="EMBL" id="JBFNQD010000004">
    <property type="protein sequence ID" value="MEW9307046.1"/>
    <property type="molecule type" value="Genomic_DNA"/>
</dbReference>
<dbReference type="InterPro" id="IPR008984">
    <property type="entry name" value="SMAD_FHA_dom_sf"/>
</dbReference>
<evidence type="ECO:0000313" key="3">
    <source>
        <dbReference type="EMBL" id="MEW9307046.1"/>
    </source>
</evidence>
<dbReference type="CDD" id="cd00060">
    <property type="entry name" value="FHA"/>
    <property type="match status" value="1"/>
</dbReference>
<evidence type="ECO:0000256" key="1">
    <source>
        <dbReference type="SAM" id="MobiDB-lite"/>
    </source>
</evidence>
<dbReference type="Proteomes" id="UP001555786">
    <property type="component" value="Unassembled WGS sequence"/>
</dbReference>
<evidence type="ECO:0000259" key="2">
    <source>
        <dbReference type="PROSITE" id="PS50006"/>
    </source>
</evidence>
<evidence type="ECO:0000313" key="4">
    <source>
        <dbReference type="Proteomes" id="UP001555786"/>
    </source>
</evidence>
<proteinExistence type="predicted"/>
<dbReference type="Pfam" id="PF00498">
    <property type="entry name" value="FHA"/>
    <property type="match status" value="1"/>
</dbReference>
<comment type="caution">
    <text evidence="3">The sequence shown here is derived from an EMBL/GenBank/DDBJ whole genome shotgun (WGS) entry which is preliminary data.</text>
</comment>